<dbReference type="InterPro" id="IPR011006">
    <property type="entry name" value="CheY-like_superfamily"/>
</dbReference>
<evidence type="ECO:0000313" key="3">
    <source>
        <dbReference type="EMBL" id="GAA4324225.1"/>
    </source>
</evidence>
<dbReference type="EMBL" id="BAABGY010000005">
    <property type="protein sequence ID" value="GAA4324225.1"/>
    <property type="molecule type" value="Genomic_DNA"/>
</dbReference>
<evidence type="ECO:0000313" key="4">
    <source>
        <dbReference type="Proteomes" id="UP001501725"/>
    </source>
</evidence>
<dbReference type="PANTHER" id="PTHR44520:SF2">
    <property type="entry name" value="RESPONSE REGULATOR RCP1"/>
    <property type="match status" value="1"/>
</dbReference>
<feature type="domain" description="Response regulatory" evidence="2">
    <location>
        <begin position="28"/>
        <end position="150"/>
    </location>
</feature>
<proteinExistence type="predicted"/>
<keyword evidence="4" id="KW-1185">Reference proteome</keyword>
<keyword evidence="1" id="KW-0597">Phosphoprotein</keyword>
<reference evidence="4" key="1">
    <citation type="journal article" date="2019" name="Int. J. Syst. Evol. Microbiol.">
        <title>The Global Catalogue of Microorganisms (GCM) 10K type strain sequencing project: providing services to taxonomists for standard genome sequencing and annotation.</title>
        <authorList>
            <consortium name="The Broad Institute Genomics Platform"/>
            <consortium name="The Broad Institute Genome Sequencing Center for Infectious Disease"/>
            <person name="Wu L."/>
            <person name="Ma J."/>
        </authorList>
    </citation>
    <scope>NUCLEOTIDE SEQUENCE [LARGE SCALE GENOMIC DNA]</scope>
    <source>
        <strain evidence="4">JCM 17919</strain>
    </source>
</reference>
<accession>A0ABP8GH88</accession>
<dbReference type="SMART" id="SM00448">
    <property type="entry name" value="REC"/>
    <property type="match status" value="1"/>
</dbReference>
<feature type="modified residue" description="4-aspartylphosphate" evidence="1">
    <location>
        <position position="84"/>
    </location>
</feature>
<sequence length="160" mass="18201">MPNAAVPRFRKMAQFCKYSLSNMESEHLIVSIDDDKDDIEMLKEAFRCLPHPFTIVEANDGKEGIETLRQLHAGGTPPCLIVLDINMPRMDGREAFNAIRQDPQLSQTPIVIFSTSNSPMDKLFFSHRNAAYFVKPINFQKLIQVAADFLGMCSHRKRES</sequence>
<dbReference type="Pfam" id="PF00072">
    <property type="entry name" value="Response_reg"/>
    <property type="match status" value="1"/>
</dbReference>
<organism evidence="3 4">
    <name type="scientific">Flaviaesturariibacter amylovorans</name>
    <dbReference type="NCBI Taxonomy" id="1084520"/>
    <lineage>
        <taxon>Bacteria</taxon>
        <taxon>Pseudomonadati</taxon>
        <taxon>Bacteroidota</taxon>
        <taxon>Chitinophagia</taxon>
        <taxon>Chitinophagales</taxon>
        <taxon>Chitinophagaceae</taxon>
        <taxon>Flaviaestuariibacter</taxon>
    </lineage>
</organism>
<dbReference type="Gene3D" id="3.40.50.2300">
    <property type="match status" value="1"/>
</dbReference>
<gene>
    <name evidence="3" type="ORF">GCM10023184_11480</name>
</gene>
<dbReference type="Proteomes" id="UP001501725">
    <property type="component" value="Unassembled WGS sequence"/>
</dbReference>
<dbReference type="InterPro" id="IPR001789">
    <property type="entry name" value="Sig_transdc_resp-reg_receiver"/>
</dbReference>
<dbReference type="SUPFAM" id="SSF52172">
    <property type="entry name" value="CheY-like"/>
    <property type="match status" value="1"/>
</dbReference>
<dbReference type="InterPro" id="IPR052893">
    <property type="entry name" value="TCS_response_regulator"/>
</dbReference>
<dbReference type="PANTHER" id="PTHR44520">
    <property type="entry name" value="RESPONSE REGULATOR RCP1-RELATED"/>
    <property type="match status" value="1"/>
</dbReference>
<comment type="caution">
    <text evidence="3">The sequence shown here is derived from an EMBL/GenBank/DDBJ whole genome shotgun (WGS) entry which is preliminary data.</text>
</comment>
<protein>
    <recommendedName>
        <fullName evidence="2">Response regulatory domain-containing protein</fullName>
    </recommendedName>
</protein>
<evidence type="ECO:0000256" key="1">
    <source>
        <dbReference type="PROSITE-ProRule" id="PRU00169"/>
    </source>
</evidence>
<name>A0ABP8GH88_9BACT</name>
<dbReference type="PROSITE" id="PS50110">
    <property type="entry name" value="RESPONSE_REGULATORY"/>
    <property type="match status" value="1"/>
</dbReference>
<evidence type="ECO:0000259" key="2">
    <source>
        <dbReference type="PROSITE" id="PS50110"/>
    </source>
</evidence>